<dbReference type="Gene3D" id="2.60.40.1180">
    <property type="entry name" value="Golgi alpha-mannosidase II"/>
    <property type="match status" value="1"/>
</dbReference>
<dbReference type="InterPro" id="IPR048395">
    <property type="entry name" value="Glyco_hydro_31_C"/>
</dbReference>
<reference evidence="6 7" key="1">
    <citation type="submission" date="2018-03" db="EMBL/GenBank/DDBJ databases">
        <title>Aquarubrobacter algicola gen. nov., sp. nov., a novel actinobacterium isolated from shallow eutrophic lake during the end of cyanobacterial harmful algal blooms.</title>
        <authorList>
            <person name="Chun S.J."/>
        </authorList>
    </citation>
    <scope>NUCLEOTIDE SEQUENCE [LARGE SCALE GENOMIC DNA]</scope>
    <source>
        <strain evidence="6 7">Seoho-28</strain>
    </source>
</reference>
<dbReference type="EMBL" id="PYYB01000001">
    <property type="protein sequence ID" value="PTL60440.1"/>
    <property type="molecule type" value="Genomic_DNA"/>
</dbReference>
<feature type="chain" id="PRO_5015542866" description="Glycoside hydrolase family 31 N-terminal domain-containing protein" evidence="3">
    <location>
        <begin position="34"/>
        <end position="901"/>
    </location>
</feature>
<dbReference type="Proteomes" id="UP000240739">
    <property type="component" value="Unassembled WGS sequence"/>
</dbReference>
<dbReference type="GO" id="GO:0030246">
    <property type="term" value="F:carbohydrate binding"/>
    <property type="evidence" value="ECO:0007669"/>
    <property type="project" value="InterPro"/>
</dbReference>
<evidence type="ECO:0000313" key="6">
    <source>
        <dbReference type="EMBL" id="PTL60440.1"/>
    </source>
</evidence>
<comment type="caution">
    <text evidence="6">The sequence shown here is derived from an EMBL/GenBank/DDBJ whole genome shotgun (WGS) entry which is preliminary data.</text>
</comment>
<dbReference type="InterPro" id="IPR013780">
    <property type="entry name" value="Glyco_hydro_b"/>
</dbReference>
<dbReference type="Gene3D" id="2.60.40.1760">
    <property type="entry name" value="glycosyl hydrolase (family 31)"/>
    <property type="match status" value="1"/>
</dbReference>
<feature type="domain" description="Glycoside hydrolase family 31 TIM barrel" evidence="4">
    <location>
        <begin position="393"/>
        <end position="664"/>
    </location>
</feature>
<sequence length="901" mass="97438">MLRGTWRGGPARWACCGALSLGLLGAGPQTALAAPVIDDDRIAVTGLGPRPATLVVDRAPLRLTVREADGTVLLRSTAADGRGPTPVLALADPQPLGSNPLLPTATRYAPLVVTLGARLRTEWPAGPWEANTLTGTLAGTRVAATRVVAARAEGDGAALELATDDPGGTTVELRLLPAADGAVRMRVRALGRAVPVAAVAASFASPDRDERFRGFGGRHNALDQRGQALLGWIQQQNLGAGPLGPGVAAVPGTGGDRYLFPNGPTAAYSVSPSFLSSRGYGFLLERDELSNWRMASDRPDAWQVEVDGSALDARVVPGDAPRAIAALTTVTGRQRVPPRWAVEPMLDRSTVAFTGNAAQYLRSVRDDLRRLAELDIPIGAYRIEGAAQLAPQDLRELVAELRRRGIRPIVYFRPFVSQDGAGTEQPEVYDEAIRRGLVVRNGLGQPYLFPGNFLGVSALLDFTNPETVRWWTARIHAALDAGAQGFMQDFGEQVLSDMVFHDGRRGDVLHNRYPELFHGVTRRALDSWERANPDRGPVWFFTRAGYLGLDGSARHEHGSFAGDGNTDFSRSSGLASQAPDMLNRGIAGQYGFTTDIGGYFDFVTPETTKELLLRWAQWAVFSPYFRLHGSINSGTHVPWNYDEETVARYRDLSRLRVRAAPLLHEQFRRAARTGRPVAAPLWLAAPDAPGAATADQEWMVGPDLLVAPVVTEGATTRQVPVPSGCWEHGETGERLDGPALRTVDAPLGRLPWFVRCGTAPLEAAAARERAGCRDRRAPASRITTVRLARGRVAVRGTATDPGCARRRGVRRVAVAVALETAGRCRFLTAAGRLERPRDCRRIAYLPATGTARFALDRRVRSLPAGRYRVWARATDRSGNVERTGVGDARRARLRSSAQALR</sequence>
<protein>
    <recommendedName>
        <fullName evidence="8">Glycoside hydrolase family 31 N-terminal domain-containing protein</fullName>
    </recommendedName>
</protein>
<name>A0A2T4UMH7_9ACTN</name>
<dbReference type="AlphaFoldDB" id="A0A2T4UMH7"/>
<organism evidence="6 7">
    <name type="scientific">Paraconexibacter algicola</name>
    <dbReference type="NCBI Taxonomy" id="2133960"/>
    <lineage>
        <taxon>Bacteria</taxon>
        <taxon>Bacillati</taxon>
        <taxon>Actinomycetota</taxon>
        <taxon>Thermoleophilia</taxon>
        <taxon>Solirubrobacterales</taxon>
        <taxon>Paraconexibacteraceae</taxon>
        <taxon>Paraconexibacter</taxon>
    </lineage>
</organism>
<comment type="similarity">
    <text evidence="1 2">Belongs to the glycosyl hydrolase 31 family.</text>
</comment>
<evidence type="ECO:0000256" key="3">
    <source>
        <dbReference type="SAM" id="SignalP"/>
    </source>
</evidence>
<keyword evidence="2" id="KW-0326">Glycosidase</keyword>
<feature type="domain" description="Glycosyl hydrolase family 31 C-terminal" evidence="5">
    <location>
        <begin position="674"/>
        <end position="758"/>
    </location>
</feature>
<evidence type="ECO:0000313" key="7">
    <source>
        <dbReference type="Proteomes" id="UP000240739"/>
    </source>
</evidence>
<dbReference type="Pfam" id="PF21365">
    <property type="entry name" value="Glyco_hydro_31_3rd"/>
    <property type="match status" value="1"/>
</dbReference>
<dbReference type="Pfam" id="PF01055">
    <property type="entry name" value="Glyco_hydro_31_2nd"/>
    <property type="match status" value="1"/>
</dbReference>
<dbReference type="SUPFAM" id="SSF74650">
    <property type="entry name" value="Galactose mutarotase-like"/>
    <property type="match status" value="1"/>
</dbReference>
<dbReference type="SUPFAM" id="SSF51445">
    <property type="entry name" value="(Trans)glycosidases"/>
    <property type="match status" value="1"/>
</dbReference>
<evidence type="ECO:0000256" key="2">
    <source>
        <dbReference type="RuleBase" id="RU361185"/>
    </source>
</evidence>
<dbReference type="PANTHER" id="PTHR46959:SF2">
    <property type="entry name" value="SULFOQUINOVOSIDASE"/>
    <property type="match status" value="1"/>
</dbReference>
<dbReference type="GO" id="GO:0004553">
    <property type="term" value="F:hydrolase activity, hydrolyzing O-glycosyl compounds"/>
    <property type="evidence" value="ECO:0007669"/>
    <property type="project" value="InterPro"/>
</dbReference>
<keyword evidence="3" id="KW-0732">Signal</keyword>
<evidence type="ECO:0000259" key="5">
    <source>
        <dbReference type="Pfam" id="PF21365"/>
    </source>
</evidence>
<evidence type="ECO:0000256" key="1">
    <source>
        <dbReference type="ARBA" id="ARBA00007806"/>
    </source>
</evidence>
<dbReference type="InterPro" id="IPR052990">
    <property type="entry name" value="Sulfoquinovosidase_GH31"/>
</dbReference>
<dbReference type="SUPFAM" id="SSF51011">
    <property type="entry name" value="Glycosyl hydrolase domain"/>
    <property type="match status" value="1"/>
</dbReference>
<keyword evidence="7" id="KW-1185">Reference proteome</keyword>
<gene>
    <name evidence="6" type="ORF">C7Y72_12715</name>
</gene>
<dbReference type="InterPro" id="IPR017853">
    <property type="entry name" value="GH"/>
</dbReference>
<keyword evidence="2" id="KW-0378">Hydrolase</keyword>
<dbReference type="InterPro" id="IPR011013">
    <property type="entry name" value="Gal_mutarotase_sf_dom"/>
</dbReference>
<dbReference type="RefSeq" id="WP_107569086.1">
    <property type="nucleotide sequence ID" value="NZ_PYYB01000001.1"/>
</dbReference>
<accession>A0A2T4UMH7</accession>
<evidence type="ECO:0000259" key="4">
    <source>
        <dbReference type="Pfam" id="PF01055"/>
    </source>
</evidence>
<feature type="signal peptide" evidence="3">
    <location>
        <begin position="1"/>
        <end position="33"/>
    </location>
</feature>
<dbReference type="GO" id="GO:0005975">
    <property type="term" value="P:carbohydrate metabolic process"/>
    <property type="evidence" value="ECO:0007669"/>
    <property type="project" value="InterPro"/>
</dbReference>
<dbReference type="OrthoDB" id="176168at2"/>
<dbReference type="CDD" id="cd14752">
    <property type="entry name" value="GH31_N"/>
    <property type="match status" value="1"/>
</dbReference>
<dbReference type="Gene3D" id="3.20.20.80">
    <property type="entry name" value="Glycosidases"/>
    <property type="match status" value="1"/>
</dbReference>
<evidence type="ECO:0008006" key="8">
    <source>
        <dbReference type="Google" id="ProtNLM"/>
    </source>
</evidence>
<proteinExistence type="inferred from homology"/>
<dbReference type="PANTHER" id="PTHR46959">
    <property type="entry name" value="SULFOQUINOVOSIDASE"/>
    <property type="match status" value="1"/>
</dbReference>
<dbReference type="InterPro" id="IPR000322">
    <property type="entry name" value="Glyco_hydro_31_TIM"/>
</dbReference>